<sequence>MAEGKALAANGIYYRDPDYSLSFYGPFTEQYIQTWYQQGYFYSRVEFRFGTDGKICTLETLREFNGTSSPFAFLIDSARESELEKFVKKFELQLISSSFVHKQMTERNKELAEKVNEMQLSLDRAMERQRQLEERLDQLEKEQETSSETSDTLEEEDHALVHKRNDDVVRWNDKKFQAHIEQVNYSINSVNVLRYELLSRVRSLETTSVGIPWIRSSPDESIDDEMSEVEIKCRQEYEKKAERLMWNASKMLGHGSALVDYDTTHTPARAGLRSAFRDVLKGCHADTKQLIVNEWERLVDFSNVKCLLCRCSMNDAEDFMDHLMAGPHISILKFCKIDSECVKFFTKQILDHTF</sequence>
<gene>
    <name evidence="3" type="ORF">PFISCL1PPCAC_6720</name>
</gene>
<evidence type="ECO:0000313" key="3">
    <source>
        <dbReference type="EMBL" id="GMT15423.1"/>
    </source>
</evidence>
<protein>
    <recommendedName>
        <fullName evidence="2">GYF domain-containing protein</fullName>
    </recommendedName>
</protein>
<dbReference type="InterPro" id="IPR003169">
    <property type="entry name" value="GYF"/>
</dbReference>
<accession>A0AAV5V898</accession>
<reference evidence="3" key="1">
    <citation type="submission" date="2023-10" db="EMBL/GenBank/DDBJ databases">
        <title>Genome assembly of Pristionchus species.</title>
        <authorList>
            <person name="Yoshida K."/>
            <person name="Sommer R.J."/>
        </authorList>
    </citation>
    <scope>NUCLEOTIDE SEQUENCE</scope>
    <source>
        <strain evidence="3">RS5133</strain>
    </source>
</reference>
<feature type="domain" description="GYF" evidence="2">
    <location>
        <begin position="9"/>
        <end position="62"/>
    </location>
</feature>
<name>A0AAV5V898_9BILA</name>
<dbReference type="Proteomes" id="UP001432322">
    <property type="component" value="Unassembled WGS sequence"/>
</dbReference>
<comment type="caution">
    <text evidence="3">The sequence shown here is derived from an EMBL/GenBank/DDBJ whole genome shotgun (WGS) entry which is preliminary data.</text>
</comment>
<evidence type="ECO:0000256" key="1">
    <source>
        <dbReference type="SAM" id="MobiDB-lite"/>
    </source>
</evidence>
<organism evidence="3 4">
    <name type="scientific">Pristionchus fissidentatus</name>
    <dbReference type="NCBI Taxonomy" id="1538716"/>
    <lineage>
        <taxon>Eukaryota</taxon>
        <taxon>Metazoa</taxon>
        <taxon>Ecdysozoa</taxon>
        <taxon>Nematoda</taxon>
        <taxon>Chromadorea</taxon>
        <taxon>Rhabditida</taxon>
        <taxon>Rhabditina</taxon>
        <taxon>Diplogasteromorpha</taxon>
        <taxon>Diplogasteroidea</taxon>
        <taxon>Neodiplogasteridae</taxon>
        <taxon>Pristionchus</taxon>
    </lineage>
</organism>
<dbReference type="SMART" id="SM00444">
    <property type="entry name" value="GYF"/>
    <property type="match status" value="1"/>
</dbReference>
<dbReference type="EMBL" id="BTSY01000002">
    <property type="protein sequence ID" value="GMT15423.1"/>
    <property type="molecule type" value="Genomic_DNA"/>
</dbReference>
<dbReference type="SUPFAM" id="SSF55277">
    <property type="entry name" value="GYF domain"/>
    <property type="match status" value="1"/>
</dbReference>
<dbReference type="AlphaFoldDB" id="A0AAV5V898"/>
<dbReference type="Pfam" id="PF02213">
    <property type="entry name" value="GYF"/>
    <property type="match status" value="1"/>
</dbReference>
<keyword evidence="4" id="KW-1185">Reference proteome</keyword>
<proteinExistence type="predicted"/>
<dbReference type="Gene3D" id="3.30.1490.40">
    <property type="match status" value="1"/>
</dbReference>
<evidence type="ECO:0000259" key="2">
    <source>
        <dbReference type="PROSITE" id="PS50829"/>
    </source>
</evidence>
<evidence type="ECO:0000313" key="4">
    <source>
        <dbReference type="Proteomes" id="UP001432322"/>
    </source>
</evidence>
<dbReference type="PROSITE" id="PS50829">
    <property type="entry name" value="GYF"/>
    <property type="match status" value="1"/>
</dbReference>
<dbReference type="InterPro" id="IPR035445">
    <property type="entry name" value="GYF-like_dom_sf"/>
</dbReference>
<feature type="region of interest" description="Disordered" evidence="1">
    <location>
        <begin position="136"/>
        <end position="159"/>
    </location>
</feature>